<dbReference type="PROSITE" id="PS00072">
    <property type="entry name" value="ACYL_COA_DH_1"/>
    <property type="match status" value="1"/>
</dbReference>
<dbReference type="FunFam" id="1.20.140.10:FF:000004">
    <property type="entry name" value="Acyl-CoA dehydrogenase FadE25"/>
    <property type="match status" value="1"/>
</dbReference>
<dbReference type="SUPFAM" id="SSF56645">
    <property type="entry name" value="Acyl-CoA dehydrogenase NM domain-like"/>
    <property type="match status" value="1"/>
</dbReference>
<comment type="catalytic activity">
    <reaction evidence="7">
        <text>3-sulfinopropanoyl-CoA + H2O = propanoyl-CoA + sulfite + H(+)</text>
        <dbReference type="Rhea" id="RHEA:41624"/>
        <dbReference type="ChEBI" id="CHEBI:15377"/>
        <dbReference type="ChEBI" id="CHEBI:15378"/>
        <dbReference type="ChEBI" id="CHEBI:17359"/>
        <dbReference type="ChEBI" id="CHEBI:57392"/>
        <dbReference type="ChEBI" id="CHEBI:78349"/>
        <dbReference type="EC" id="3.13.1.4"/>
    </reaction>
    <physiologicalReaction direction="left-to-right" evidence="7">
        <dbReference type="Rhea" id="RHEA:41625"/>
    </physiologicalReaction>
</comment>
<sequence>MTTFSAKSGWTPEAEIEFLARVEALVEERIGPMANEVGKVDEFAWDTFRLLASEGVFATAFPTRFGGSEAPMRLRVRIIESIARVCSAAASMVTGTDLSGRPIAAYAPPDLAAQIVPRLATGELQCAFALTERAAGSDVAGLTTTAHRQGDSWVLNGIKRYITRAPVADMFIVVARGNEVPGAAGLTAFLVDRNSPGLEVGPMQPKLGWYGSPIAEVFLRDVEVNDSRRLGDDGKGFTIAQDTLIRARIGHAAIAIGRAQGAIEMAAQYSTRRRTFGRSLGEHQGVQWMLADMATQLEASRCLMQACARRYDAGDPEIAVHASMAKVHATDLGMRITTDCLQLFGGNGYLKDFPLERFMRDAKLNQIGEGSSEIHKTVIGRHLVRKAANALHPCLDLSGLES</sequence>
<protein>
    <recommendedName>
        <fullName evidence="11">3-sulfinopropanoyl-CoA desulfinase</fullName>
        <ecNumber evidence="10">3.13.1.4</ecNumber>
    </recommendedName>
    <alternativeName>
        <fullName evidence="12">3-sulfinopropionyl coenzyme A desulfinase</fullName>
    </alternativeName>
</protein>
<dbReference type="GO" id="GO:0003995">
    <property type="term" value="F:acyl-CoA dehydrogenase activity"/>
    <property type="evidence" value="ECO:0007669"/>
    <property type="project" value="InterPro"/>
</dbReference>
<dbReference type="Pfam" id="PF02771">
    <property type="entry name" value="Acyl-CoA_dh_N"/>
    <property type="match status" value="1"/>
</dbReference>
<gene>
    <name evidence="16" type="ORF">FHP08_10965</name>
</gene>
<dbReference type="SUPFAM" id="SSF47203">
    <property type="entry name" value="Acyl-CoA dehydrogenase C-terminal domain-like"/>
    <property type="match status" value="1"/>
</dbReference>
<comment type="caution">
    <text evidence="16">The sequence shown here is derived from an EMBL/GenBank/DDBJ whole genome shotgun (WGS) entry which is preliminary data.</text>
</comment>
<dbReference type="PIRSF" id="PIRSF016578">
    <property type="entry name" value="HsaA"/>
    <property type="match status" value="1"/>
</dbReference>
<dbReference type="OrthoDB" id="8950778at2"/>
<evidence type="ECO:0000256" key="3">
    <source>
        <dbReference type="ARBA" id="ARBA00022630"/>
    </source>
</evidence>
<dbReference type="Pfam" id="PF02770">
    <property type="entry name" value="Acyl-CoA_dh_M"/>
    <property type="match status" value="1"/>
</dbReference>
<dbReference type="GO" id="GO:0016787">
    <property type="term" value="F:hydrolase activity"/>
    <property type="evidence" value="ECO:0007669"/>
    <property type="project" value="UniProtKB-KW"/>
</dbReference>
<dbReference type="Gene3D" id="1.10.540.10">
    <property type="entry name" value="Acyl-CoA dehydrogenase/oxidase, N-terminal domain"/>
    <property type="match status" value="1"/>
</dbReference>
<feature type="domain" description="Acyl-CoA dehydrogenase/oxidase C-terminal" evidence="13">
    <location>
        <begin position="234"/>
        <end position="383"/>
    </location>
</feature>
<keyword evidence="3" id="KW-0285">Flavoprotein</keyword>
<dbReference type="InterPro" id="IPR013786">
    <property type="entry name" value="AcylCoA_DH/ox_N"/>
</dbReference>
<comment type="function">
    <text evidence="8">Catalyzes the conversion 3-sulfinopropanoyl-CoA (3SP-CoA) to propanoyl-CoA by abstraction of sulfite. Does not show dehydrogenase activity.</text>
</comment>
<comment type="cofactor">
    <cofactor evidence="1">
        <name>FAD</name>
        <dbReference type="ChEBI" id="CHEBI:57692"/>
    </cofactor>
</comment>
<evidence type="ECO:0000313" key="16">
    <source>
        <dbReference type="EMBL" id="TXL65306.1"/>
    </source>
</evidence>
<keyword evidence="4" id="KW-0378">Hydrolase</keyword>
<reference evidence="16 17" key="1">
    <citation type="submission" date="2019-06" db="EMBL/GenBank/DDBJ databases">
        <title>Quisquiliibacterium sp. nov., isolated from a maize field.</title>
        <authorList>
            <person name="Lin S.-Y."/>
            <person name="Tsai C.-F."/>
            <person name="Young C.-C."/>
        </authorList>
    </citation>
    <scope>NUCLEOTIDE SEQUENCE [LARGE SCALE GENOMIC DNA]</scope>
    <source>
        <strain evidence="16 17">CC-CFT501</strain>
    </source>
</reference>
<dbReference type="EC" id="3.13.1.4" evidence="10"/>
<dbReference type="InterPro" id="IPR006091">
    <property type="entry name" value="Acyl-CoA_Oxase/DH_mid-dom"/>
</dbReference>
<evidence type="ECO:0000256" key="5">
    <source>
        <dbReference type="ARBA" id="ARBA00022827"/>
    </source>
</evidence>
<evidence type="ECO:0000259" key="13">
    <source>
        <dbReference type="Pfam" id="PF00441"/>
    </source>
</evidence>
<dbReference type="AlphaFoldDB" id="A0A5C8NVV1"/>
<evidence type="ECO:0000259" key="14">
    <source>
        <dbReference type="Pfam" id="PF02770"/>
    </source>
</evidence>
<dbReference type="InterPro" id="IPR037069">
    <property type="entry name" value="AcylCoA_DH/ox_N_sf"/>
</dbReference>
<organism evidence="16 17">
    <name type="scientific">Zeimonas arvi</name>
    <dbReference type="NCBI Taxonomy" id="2498847"/>
    <lineage>
        <taxon>Bacteria</taxon>
        <taxon>Pseudomonadati</taxon>
        <taxon>Pseudomonadota</taxon>
        <taxon>Betaproteobacteria</taxon>
        <taxon>Burkholderiales</taxon>
        <taxon>Burkholderiaceae</taxon>
        <taxon>Zeimonas</taxon>
    </lineage>
</organism>
<keyword evidence="5" id="KW-0274">FAD</keyword>
<keyword evidence="17" id="KW-1185">Reference proteome</keyword>
<evidence type="ECO:0000313" key="17">
    <source>
        <dbReference type="Proteomes" id="UP000321548"/>
    </source>
</evidence>
<evidence type="ECO:0000256" key="12">
    <source>
        <dbReference type="ARBA" id="ARBA00075603"/>
    </source>
</evidence>
<evidence type="ECO:0000256" key="7">
    <source>
        <dbReference type="ARBA" id="ARBA00052938"/>
    </source>
</evidence>
<name>A0A5C8NVV1_9BURK</name>
<evidence type="ECO:0000256" key="8">
    <source>
        <dbReference type="ARBA" id="ARBA00058152"/>
    </source>
</evidence>
<proteinExistence type="inferred from homology"/>
<evidence type="ECO:0000256" key="2">
    <source>
        <dbReference type="ARBA" id="ARBA00009347"/>
    </source>
</evidence>
<evidence type="ECO:0000259" key="15">
    <source>
        <dbReference type="Pfam" id="PF02771"/>
    </source>
</evidence>
<dbReference type="InterPro" id="IPR046373">
    <property type="entry name" value="Acyl-CoA_Oxase/DH_mid-dom_sf"/>
</dbReference>
<feature type="domain" description="Acyl-CoA oxidase/dehydrogenase middle" evidence="14">
    <location>
        <begin position="127"/>
        <end position="222"/>
    </location>
</feature>
<dbReference type="InterPro" id="IPR009075">
    <property type="entry name" value="AcylCo_DH/oxidase_C"/>
</dbReference>
<dbReference type="FunFam" id="2.40.110.10:FF:000002">
    <property type="entry name" value="Acyl-CoA dehydrogenase fadE12"/>
    <property type="match status" value="1"/>
</dbReference>
<dbReference type="PROSITE" id="PS00073">
    <property type="entry name" value="ACYL_COA_DH_2"/>
    <property type="match status" value="1"/>
</dbReference>
<dbReference type="Proteomes" id="UP000321548">
    <property type="component" value="Unassembled WGS sequence"/>
</dbReference>
<dbReference type="InterPro" id="IPR009100">
    <property type="entry name" value="AcylCoA_DH/oxidase_NM_dom_sf"/>
</dbReference>
<keyword evidence="6" id="KW-0560">Oxidoreductase</keyword>
<dbReference type="Gene3D" id="2.40.110.10">
    <property type="entry name" value="Butyryl-CoA Dehydrogenase, subunit A, domain 2"/>
    <property type="match status" value="1"/>
</dbReference>
<evidence type="ECO:0000256" key="11">
    <source>
        <dbReference type="ARBA" id="ARBA00068311"/>
    </source>
</evidence>
<dbReference type="Pfam" id="PF00441">
    <property type="entry name" value="Acyl-CoA_dh_1"/>
    <property type="match status" value="1"/>
</dbReference>
<dbReference type="PANTHER" id="PTHR43884:SF12">
    <property type="entry name" value="ISOVALERYL-COA DEHYDROGENASE, MITOCHONDRIAL-RELATED"/>
    <property type="match status" value="1"/>
</dbReference>
<feature type="domain" description="Acyl-CoA dehydrogenase/oxidase N-terminal" evidence="15">
    <location>
        <begin position="13"/>
        <end position="123"/>
    </location>
</feature>
<evidence type="ECO:0000256" key="9">
    <source>
        <dbReference type="ARBA" id="ARBA00065214"/>
    </source>
</evidence>
<evidence type="ECO:0000256" key="4">
    <source>
        <dbReference type="ARBA" id="ARBA00022801"/>
    </source>
</evidence>
<comment type="subunit">
    <text evidence="9">Homotrimer or homotetramer.</text>
</comment>
<dbReference type="Gene3D" id="1.20.140.10">
    <property type="entry name" value="Butyryl-CoA Dehydrogenase, subunit A, domain 3"/>
    <property type="match status" value="1"/>
</dbReference>
<dbReference type="RefSeq" id="WP_147704501.1">
    <property type="nucleotide sequence ID" value="NZ_VDUY01000004.1"/>
</dbReference>
<accession>A0A5C8NVV1</accession>
<dbReference type="InterPro" id="IPR036250">
    <property type="entry name" value="AcylCo_DH-like_C"/>
</dbReference>
<evidence type="ECO:0000256" key="10">
    <source>
        <dbReference type="ARBA" id="ARBA00066461"/>
    </source>
</evidence>
<evidence type="ECO:0000256" key="6">
    <source>
        <dbReference type="ARBA" id="ARBA00023002"/>
    </source>
</evidence>
<dbReference type="GO" id="GO:0050660">
    <property type="term" value="F:flavin adenine dinucleotide binding"/>
    <property type="evidence" value="ECO:0007669"/>
    <property type="project" value="InterPro"/>
</dbReference>
<dbReference type="PANTHER" id="PTHR43884">
    <property type="entry name" value="ACYL-COA DEHYDROGENASE"/>
    <property type="match status" value="1"/>
</dbReference>
<dbReference type="InterPro" id="IPR006089">
    <property type="entry name" value="Acyl-CoA_DH_CS"/>
</dbReference>
<comment type="similarity">
    <text evidence="2">Belongs to the acyl-CoA dehydrogenase family.</text>
</comment>
<evidence type="ECO:0000256" key="1">
    <source>
        <dbReference type="ARBA" id="ARBA00001974"/>
    </source>
</evidence>
<dbReference type="EMBL" id="VDUY01000004">
    <property type="protein sequence ID" value="TXL65306.1"/>
    <property type="molecule type" value="Genomic_DNA"/>
</dbReference>